<proteinExistence type="evidence at transcript level"/>
<evidence type="ECO:0000256" key="1">
    <source>
        <dbReference type="SAM" id="MobiDB-lite"/>
    </source>
</evidence>
<reference evidence="3" key="2">
    <citation type="journal article" date="2009" name="BMC Mol. Biol.">
        <title>Preliminary molecular characterization of the human pathogen Angiostrongylus cantonensis.</title>
        <authorList>
            <person name="He H."/>
            <person name="Cheng M."/>
            <person name="Yang X."/>
            <person name="Meng J."/>
            <person name="He A."/>
            <person name="Zheng X."/>
            <person name="Li Z."/>
            <person name="Guo P."/>
            <person name="Pan Z."/>
            <person name="Zhan X."/>
        </authorList>
    </citation>
    <scope>NUCLEOTIDE SEQUENCE</scope>
</reference>
<dbReference type="EMBL" id="FM207741">
    <property type="protein sequence ID" value="CAR63602.1"/>
    <property type="molecule type" value="mRNA"/>
</dbReference>
<name>C7BVT7_ANGCA</name>
<feature type="compositionally biased region" description="Polar residues" evidence="1">
    <location>
        <begin position="40"/>
        <end position="55"/>
    </location>
</feature>
<keyword evidence="2" id="KW-0812">Transmembrane</keyword>
<keyword evidence="2" id="KW-1133">Transmembrane helix</keyword>
<evidence type="ECO:0000256" key="2">
    <source>
        <dbReference type="SAM" id="Phobius"/>
    </source>
</evidence>
<reference evidence="3" key="1">
    <citation type="submission" date="2008-08" db="EMBL/GenBank/DDBJ databases">
        <authorList>
            <person name="Zhan X.M."/>
        </authorList>
    </citation>
    <scope>NUCLEOTIDE SEQUENCE</scope>
</reference>
<dbReference type="AlphaFoldDB" id="C7BVT7"/>
<keyword evidence="2" id="KW-0472">Membrane</keyword>
<evidence type="ECO:0000313" key="3">
    <source>
        <dbReference type="EMBL" id="CAR63602.1"/>
    </source>
</evidence>
<feature type="transmembrane region" description="Helical" evidence="2">
    <location>
        <begin position="6"/>
        <end position="28"/>
    </location>
</feature>
<sequence>MHGVSTFVCNISMTIALLVGAGLTALITEDQKRQHAHKSTFPTTSATQLTNLSSD</sequence>
<organism evidence="3">
    <name type="scientific">Angiostrongylus cantonensis</name>
    <name type="common">Rat lungworm</name>
    <dbReference type="NCBI Taxonomy" id="6313"/>
    <lineage>
        <taxon>Eukaryota</taxon>
        <taxon>Metazoa</taxon>
        <taxon>Ecdysozoa</taxon>
        <taxon>Nematoda</taxon>
        <taxon>Chromadorea</taxon>
        <taxon>Rhabditida</taxon>
        <taxon>Rhabditina</taxon>
        <taxon>Rhabditomorpha</taxon>
        <taxon>Strongyloidea</taxon>
        <taxon>Metastrongylidae</taxon>
        <taxon>Angiostrongylus</taxon>
    </lineage>
</organism>
<protein>
    <submittedName>
        <fullName evidence="3">Uncharacterized protein</fullName>
    </submittedName>
</protein>
<accession>C7BVT7</accession>
<feature type="region of interest" description="Disordered" evidence="1">
    <location>
        <begin position="34"/>
        <end position="55"/>
    </location>
</feature>